<keyword evidence="3" id="KW-1185">Reference proteome</keyword>
<comment type="caution">
    <text evidence="2">The sequence shown here is derived from an EMBL/GenBank/DDBJ whole genome shotgun (WGS) entry which is preliminary data.</text>
</comment>
<keyword evidence="1" id="KW-0472">Membrane</keyword>
<feature type="transmembrane region" description="Helical" evidence="1">
    <location>
        <begin position="107"/>
        <end position="127"/>
    </location>
</feature>
<proteinExistence type="predicted"/>
<evidence type="ECO:0000313" key="2">
    <source>
        <dbReference type="EMBL" id="CAK9064017.1"/>
    </source>
</evidence>
<reference evidence="2 3" key="1">
    <citation type="submission" date="2024-02" db="EMBL/GenBank/DDBJ databases">
        <authorList>
            <person name="Chen Y."/>
            <person name="Shah S."/>
            <person name="Dougan E. K."/>
            <person name="Thang M."/>
            <person name="Chan C."/>
        </authorList>
    </citation>
    <scope>NUCLEOTIDE SEQUENCE [LARGE SCALE GENOMIC DNA]</scope>
</reference>
<organism evidence="2 3">
    <name type="scientific">Durusdinium trenchii</name>
    <dbReference type="NCBI Taxonomy" id="1381693"/>
    <lineage>
        <taxon>Eukaryota</taxon>
        <taxon>Sar</taxon>
        <taxon>Alveolata</taxon>
        <taxon>Dinophyceae</taxon>
        <taxon>Suessiales</taxon>
        <taxon>Symbiodiniaceae</taxon>
        <taxon>Durusdinium</taxon>
    </lineage>
</organism>
<keyword evidence="1" id="KW-0812">Transmembrane</keyword>
<sequence length="415" mass="45208">MEGSTGGAGCCCNDCAPGELVEDPTRAKDSAELLEDAFAAQKAAKMGGKILAGAQNAAGVVLDALQDDVSEETPVDQGRSKTGDAAGGAWVQLQSYMHHSHITVKMVGVFIATGLIVVSILDIVGFAKTNVDSEPFNVRAFGYLHNAWNILFGVLMIFMDAPARWLGKMAPWQSTLWQKAHILAKARGRALVHFYVGIINLAMADFLNFTLWTIIHLAVGGSLVVCAIIMLLNHHTYHCQRHSHVKRTYAGTAKVTEALDVFKEEALEVRTYIAKNHFSVRIVSFLIAIALVATSVLGMINVFGLLFSPFHYVIGVFDLFFAVVIALVDGEASWFEKCCNCRVKLFQAFPCLAELPGRSLLHFYVGSINMVMLPGMPLDIVYVALGGTLCLCSMLMLCHHNYCLKVPDLPSLSHS</sequence>
<dbReference type="Proteomes" id="UP001642464">
    <property type="component" value="Unassembled WGS sequence"/>
</dbReference>
<keyword evidence="1" id="KW-1133">Transmembrane helix</keyword>
<feature type="transmembrane region" description="Helical" evidence="1">
    <location>
        <begin position="310"/>
        <end position="328"/>
    </location>
</feature>
<evidence type="ECO:0000313" key="3">
    <source>
        <dbReference type="Proteomes" id="UP001642464"/>
    </source>
</evidence>
<name>A0ABP0NJT0_9DINO</name>
<feature type="transmembrane region" description="Helical" evidence="1">
    <location>
        <begin position="380"/>
        <end position="402"/>
    </location>
</feature>
<gene>
    <name evidence="2" type="ORF">SCF082_LOCUS33048</name>
</gene>
<protein>
    <submittedName>
        <fullName evidence="2">Uncharacterized protein</fullName>
    </submittedName>
</protein>
<feature type="transmembrane region" description="Helical" evidence="1">
    <location>
        <begin position="188"/>
        <end position="207"/>
    </location>
</feature>
<evidence type="ECO:0000256" key="1">
    <source>
        <dbReference type="SAM" id="Phobius"/>
    </source>
</evidence>
<dbReference type="EMBL" id="CAXAMM010029069">
    <property type="protein sequence ID" value="CAK9064017.1"/>
    <property type="molecule type" value="Genomic_DNA"/>
</dbReference>
<feature type="transmembrane region" description="Helical" evidence="1">
    <location>
        <begin position="282"/>
        <end position="304"/>
    </location>
</feature>
<feature type="transmembrane region" description="Helical" evidence="1">
    <location>
        <begin position="213"/>
        <end position="232"/>
    </location>
</feature>
<accession>A0ABP0NJT0</accession>
<feature type="transmembrane region" description="Helical" evidence="1">
    <location>
        <begin position="147"/>
        <end position="167"/>
    </location>
</feature>